<evidence type="ECO:0000313" key="2">
    <source>
        <dbReference type="Proteomes" id="UP000594014"/>
    </source>
</evidence>
<keyword evidence="2" id="KW-1185">Reference proteome</keyword>
<reference evidence="1" key="1">
    <citation type="submission" date="2019-08" db="EMBL/GenBank/DDBJ databases">
        <title>Genome sequence of Clostridiales bacterium MT110.</title>
        <authorList>
            <person name="Cao J."/>
        </authorList>
    </citation>
    <scope>NUCLEOTIDE SEQUENCE</scope>
    <source>
        <strain evidence="1">MT110</strain>
    </source>
</reference>
<protein>
    <submittedName>
        <fullName evidence="1">Alpha/beta hydrolase</fullName>
    </submittedName>
</protein>
<gene>
    <name evidence="1" type="ORF">FRZ06_00555</name>
</gene>
<dbReference type="Proteomes" id="UP000594014">
    <property type="component" value="Chromosome"/>
</dbReference>
<sequence length="275" mass="30997">MKRSVYKTTEGRDKIRGYYNKVLSHFPFEQRYVETSYGQTFLLTTGEESNPPIILLHGSCSNSAFWFPELSALSENYRVFAVDIIGEAGNSEEYRPDLRADDFSLWLKEVLEAIGLKKAAIAGNSLGGWLAIKFAAAFPEKVSQLILIASAGLSEIRLQFLQSAEQSRQSDDTLEVDTDILGEQNIPKEALDFLNLIVENYEPIQELPVHSDDALYRLTMPVLYVGGENDWIIDSQASAQRLTRLVPSAELLLLPNLGHMITNNQKYIIPFLEKY</sequence>
<name>A0ACD1A6D6_9FIRM</name>
<keyword evidence="1" id="KW-0378">Hydrolase</keyword>
<evidence type="ECO:0000313" key="1">
    <source>
        <dbReference type="EMBL" id="QOX61951.1"/>
    </source>
</evidence>
<accession>A0ACD1A6D6</accession>
<organism evidence="1 2">
    <name type="scientific">Anoxybacterium hadale</name>
    <dbReference type="NCBI Taxonomy" id="3408580"/>
    <lineage>
        <taxon>Bacteria</taxon>
        <taxon>Bacillati</taxon>
        <taxon>Bacillota</taxon>
        <taxon>Clostridia</taxon>
        <taxon>Peptostreptococcales</taxon>
        <taxon>Anaerovoracaceae</taxon>
        <taxon>Anoxybacterium</taxon>
    </lineage>
</organism>
<proteinExistence type="predicted"/>
<dbReference type="EMBL" id="CP042469">
    <property type="protein sequence ID" value="QOX61951.1"/>
    <property type="molecule type" value="Genomic_DNA"/>
</dbReference>